<feature type="region of interest" description="Disordered" evidence="7">
    <location>
        <begin position="83"/>
        <end position="143"/>
    </location>
</feature>
<dbReference type="eggNOG" id="ENOG502S4EI">
    <property type="taxonomic scope" value="Eukaryota"/>
</dbReference>
<keyword evidence="3 8" id="KW-0812">Transmembrane</keyword>
<dbReference type="OMA" id="YGVITVH"/>
<sequence length="399" mass="42836">MDDDDHHGPPILKPLPRRAFEITPASADTSMPATPRSTSDFASQVNARLHASTAATDGGPPSRTRSILNLTSSTLFGIYQPTGYDNVRDSEPATPWGTGAETPSRRESLETEKRPILSGVPARNARPSLGRITSHQPHQHGARRGRWKDWLSRAARILALFVIGMAYGVIVSHLHDNQHIAPVRMELRIARTSWTYLAFWGVAGVALGSALPWVDWMWEGDGGEGGIRLDGEDGGSEMDMVKGAEESDWNPVVRSIGAFVGIAYAIRKLPWQSTLQVSLTLALVNPVLWYLIDRSRPGFALSSLVGLAGTTALLFTNPDIVPSPAAPLAESSKTYNASRGTASATGTTVGKEELLLGGMVSYESVGVATWILSVLFCSCVCFGNIGRRLAGGPGRRAGR</sequence>
<feature type="compositionally biased region" description="Basic and acidic residues" evidence="7">
    <location>
        <begin position="103"/>
        <end position="115"/>
    </location>
</feature>
<evidence type="ECO:0000256" key="5">
    <source>
        <dbReference type="ARBA" id="ARBA00022989"/>
    </source>
</evidence>
<reference evidence="10" key="1">
    <citation type="submission" date="2012-06" db="EMBL/GenBank/DDBJ databases">
        <title>The genome sequence of Coniosporium apollinis CBS 100218.</title>
        <authorList>
            <consortium name="The Broad Institute Genome Sequencing Platform"/>
            <person name="Cuomo C."/>
            <person name="Gorbushina A."/>
            <person name="Noack S."/>
            <person name="Walker B."/>
            <person name="Young S.K."/>
            <person name="Zeng Q."/>
            <person name="Gargeya S."/>
            <person name="Fitzgerald M."/>
            <person name="Haas B."/>
            <person name="Abouelleil A."/>
            <person name="Alvarado L."/>
            <person name="Arachchi H.M."/>
            <person name="Berlin A.M."/>
            <person name="Chapman S.B."/>
            <person name="Goldberg J."/>
            <person name="Griggs A."/>
            <person name="Gujja S."/>
            <person name="Hansen M."/>
            <person name="Howarth C."/>
            <person name="Imamovic A."/>
            <person name="Larimer J."/>
            <person name="McCowan C."/>
            <person name="Montmayeur A."/>
            <person name="Murphy C."/>
            <person name="Neiman D."/>
            <person name="Pearson M."/>
            <person name="Priest M."/>
            <person name="Roberts A."/>
            <person name="Saif S."/>
            <person name="Shea T."/>
            <person name="Sisk P."/>
            <person name="Sykes S."/>
            <person name="Wortman J."/>
            <person name="Nusbaum C."/>
            <person name="Birren B."/>
        </authorList>
    </citation>
    <scope>NUCLEOTIDE SEQUENCE [LARGE SCALE GENOMIC DNA]</scope>
    <source>
        <strain evidence="10">CBS 100218</strain>
    </source>
</reference>
<feature type="transmembrane region" description="Helical" evidence="8">
    <location>
        <begin position="273"/>
        <end position="292"/>
    </location>
</feature>
<dbReference type="GO" id="GO:0016126">
    <property type="term" value="P:sterol biosynthetic process"/>
    <property type="evidence" value="ECO:0007669"/>
    <property type="project" value="TreeGrafter"/>
</dbReference>
<feature type="transmembrane region" description="Helical" evidence="8">
    <location>
        <begin position="367"/>
        <end position="386"/>
    </location>
</feature>
<gene>
    <name evidence="9" type="ORF">W97_05992</name>
</gene>
<evidence type="ECO:0000256" key="1">
    <source>
        <dbReference type="ARBA" id="ARBA00004477"/>
    </source>
</evidence>
<comment type="similarity">
    <text evidence="2">Belongs to the INSIG family.</text>
</comment>
<dbReference type="RefSeq" id="XP_007782063.1">
    <property type="nucleotide sequence ID" value="XM_007783873.1"/>
</dbReference>
<dbReference type="AlphaFoldDB" id="R7YYL4"/>
<dbReference type="EMBL" id="JH767582">
    <property type="protein sequence ID" value="EON66746.1"/>
    <property type="molecule type" value="Genomic_DNA"/>
</dbReference>
<keyword evidence="4" id="KW-0256">Endoplasmic reticulum</keyword>
<evidence type="ECO:0000256" key="6">
    <source>
        <dbReference type="ARBA" id="ARBA00023136"/>
    </source>
</evidence>
<dbReference type="STRING" id="1168221.R7YYL4"/>
<feature type="region of interest" description="Disordered" evidence="7">
    <location>
        <begin position="1"/>
        <end position="42"/>
    </location>
</feature>
<dbReference type="InterPro" id="IPR025929">
    <property type="entry name" value="INSIG_fam"/>
</dbReference>
<evidence type="ECO:0000313" key="9">
    <source>
        <dbReference type="EMBL" id="EON66746.1"/>
    </source>
</evidence>
<proteinExistence type="inferred from homology"/>
<evidence type="ECO:0000313" key="10">
    <source>
        <dbReference type="Proteomes" id="UP000016924"/>
    </source>
</evidence>
<comment type="subcellular location">
    <subcellularLocation>
        <location evidence="1">Endoplasmic reticulum membrane</location>
        <topology evidence="1">Multi-pass membrane protein</topology>
    </subcellularLocation>
</comment>
<feature type="transmembrane region" description="Helical" evidence="8">
    <location>
        <begin position="299"/>
        <end position="316"/>
    </location>
</feature>
<name>R7YYL4_CONA1</name>
<dbReference type="PANTHER" id="PTHR15301">
    <property type="entry name" value="INSULIN-INDUCED GENE 1"/>
    <property type="match status" value="1"/>
</dbReference>
<dbReference type="PANTHER" id="PTHR15301:SF3">
    <property type="entry name" value="PROTEIN NSG1-RELATED"/>
    <property type="match status" value="1"/>
</dbReference>
<feature type="transmembrane region" description="Helical" evidence="8">
    <location>
        <begin position="154"/>
        <end position="174"/>
    </location>
</feature>
<protein>
    <recommendedName>
        <fullName evidence="11">Insulin-induced protein</fullName>
    </recommendedName>
</protein>
<dbReference type="Pfam" id="PF07281">
    <property type="entry name" value="INSIG"/>
    <property type="match status" value="1"/>
</dbReference>
<keyword evidence="5 8" id="KW-1133">Transmembrane helix</keyword>
<organism evidence="9 10">
    <name type="scientific">Coniosporium apollinis (strain CBS 100218)</name>
    <name type="common">Rock-inhabiting black yeast</name>
    <dbReference type="NCBI Taxonomy" id="1168221"/>
    <lineage>
        <taxon>Eukaryota</taxon>
        <taxon>Fungi</taxon>
        <taxon>Dikarya</taxon>
        <taxon>Ascomycota</taxon>
        <taxon>Pezizomycotina</taxon>
        <taxon>Dothideomycetes</taxon>
        <taxon>Dothideomycetes incertae sedis</taxon>
        <taxon>Coniosporium</taxon>
    </lineage>
</organism>
<dbReference type="Proteomes" id="UP000016924">
    <property type="component" value="Unassembled WGS sequence"/>
</dbReference>
<evidence type="ECO:0000256" key="7">
    <source>
        <dbReference type="SAM" id="MobiDB-lite"/>
    </source>
</evidence>
<evidence type="ECO:0008006" key="11">
    <source>
        <dbReference type="Google" id="ProtNLM"/>
    </source>
</evidence>
<dbReference type="HOGENOM" id="CLU_039316_1_0_1"/>
<evidence type="ECO:0000256" key="3">
    <source>
        <dbReference type="ARBA" id="ARBA00022692"/>
    </source>
</evidence>
<keyword evidence="10" id="KW-1185">Reference proteome</keyword>
<feature type="transmembrane region" description="Helical" evidence="8">
    <location>
        <begin position="194"/>
        <end position="214"/>
    </location>
</feature>
<evidence type="ECO:0000256" key="8">
    <source>
        <dbReference type="SAM" id="Phobius"/>
    </source>
</evidence>
<evidence type="ECO:0000256" key="4">
    <source>
        <dbReference type="ARBA" id="ARBA00022824"/>
    </source>
</evidence>
<dbReference type="GO" id="GO:0005789">
    <property type="term" value="C:endoplasmic reticulum membrane"/>
    <property type="evidence" value="ECO:0007669"/>
    <property type="project" value="UniProtKB-SubCell"/>
</dbReference>
<evidence type="ECO:0000256" key="2">
    <source>
        <dbReference type="ARBA" id="ARBA00007475"/>
    </source>
</evidence>
<dbReference type="GeneID" id="19903303"/>
<accession>R7YYL4</accession>
<keyword evidence="6 8" id="KW-0472">Membrane</keyword>
<dbReference type="OrthoDB" id="205546at2759"/>
<feature type="compositionally biased region" description="Polar residues" evidence="7">
    <location>
        <begin position="26"/>
        <end position="42"/>
    </location>
</feature>